<proteinExistence type="inferred from homology"/>
<evidence type="ECO:0000256" key="10">
    <source>
        <dbReference type="ARBA" id="ARBA00023136"/>
    </source>
</evidence>
<dbReference type="InterPro" id="IPR038578">
    <property type="entry name" value="GT29-like_sf"/>
</dbReference>
<keyword evidence="7" id="KW-0735">Signal-anchor</keyword>
<evidence type="ECO:0000256" key="8">
    <source>
        <dbReference type="ARBA" id="ARBA00022989"/>
    </source>
</evidence>
<dbReference type="RefSeq" id="XP_029934558.1">
    <property type="nucleotide sequence ID" value="XM_030078698.1"/>
</dbReference>
<evidence type="ECO:0000256" key="12">
    <source>
        <dbReference type="ARBA" id="ARBA00023180"/>
    </source>
</evidence>
<keyword evidence="6" id="KW-0812">Transmembrane</keyword>
<dbReference type="GO" id="GO:0009312">
    <property type="term" value="P:oligosaccharide biosynthetic process"/>
    <property type="evidence" value="ECO:0007669"/>
    <property type="project" value="TreeGrafter"/>
</dbReference>
<evidence type="ECO:0000256" key="5">
    <source>
        <dbReference type="ARBA" id="ARBA00022679"/>
    </source>
</evidence>
<comment type="subcellular location">
    <subcellularLocation>
        <location evidence="1">Golgi apparatus membrane</location>
        <topology evidence="1">Single-pass type II membrane protein</topology>
    </subcellularLocation>
</comment>
<evidence type="ECO:0000256" key="3">
    <source>
        <dbReference type="ARBA" id="ARBA00006003"/>
    </source>
</evidence>
<reference evidence="17" key="2">
    <citation type="submission" date="2025-08" db="UniProtKB">
        <authorList>
            <consortium name="Ensembl"/>
        </authorList>
    </citation>
    <scope>IDENTIFICATION</scope>
</reference>
<evidence type="ECO:0000256" key="4">
    <source>
        <dbReference type="ARBA" id="ARBA00022676"/>
    </source>
</evidence>
<dbReference type="EC" id="2.4.3.3" evidence="14"/>
<evidence type="ECO:0000313" key="18">
    <source>
        <dbReference type="Proteomes" id="UP000472263"/>
    </source>
</evidence>
<keyword evidence="11" id="KW-1015">Disulfide bond</keyword>
<dbReference type="OrthoDB" id="10264956at2759"/>
<sequence>MAVLRFQRIFPILVALSVGIIVFSISREHISQSFVSSKTRNTGKDELVVVDVSVFWGKIDSVTSPAVFNTTSQNVSDAMTTDLTTQPTTEHVVTRSITTLGAVGPLRQTVMPLLFRKDFRKMPRWDFDDVYIQDAQPVHTTCAQSVRKSEDESFKKAFIPNIRLFMSKGDINISEWNRLSHFNNPFGFMQFNYTEMKPILDLIPKAQEPLLPPKTEGDGCVRCAVVGTAGILYGSGKGKEIDAHDHVFRVNGAVITGFEDDVGNRTSVYVHTYHSITASLLIFRRYGMKDIPHDEGIKYVQIPEAMRDYHWLNRLLTGNRTISGSYTSKRPWTYYGKQFNESRFYVLHPDFLRYVRNRFLLSRRLNSSHWAIVRPTNGAFAIFLALHTCDVVNIYGFMTEDYKKYPNYYAHRDFRSRVVFYANHDYKLELRTWKKLHDTKIMSLYQRLDSGGDLANNATRNATETKH</sequence>
<keyword evidence="10" id="KW-0472">Membrane</keyword>
<dbReference type="Proteomes" id="UP000472263">
    <property type="component" value="Chromosome 19"/>
</dbReference>
<accession>A0A667ZPY7</accession>
<keyword evidence="12" id="KW-0325">Glycoprotein</keyword>
<keyword evidence="18" id="KW-1185">Reference proteome</keyword>
<organism evidence="17 18">
    <name type="scientific">Myripristis murdjan</name>
    <name type="common">pinecone soldierfish</name>
    <dbReference type="NCBI Taxonomy" id="586833"/>
    <lineage>
        <taxon>Eukaryota</taxon>
        <taxon>Metazoa</taxon>
        <taxon>Chordata</taxon>
        <taxon>Craniata</taxon>
        <taxon>Vertebrata</taxon>
        <taxon>Euteleostomi</taxon>
        <taxon>Actinopterygii</taxon>
        <taxon>Neopterygii</taxon>
        <taxon>Teleostei</taxon>
        <taxon>Neoteleostei</taxon>
        <taxon>Acanthomorphata</taxon>
        <taxon>Holocentriformes</taxon>
        <taxon>Holocentridae</taxon>
        <taxon>Myripristis</taxon>
    </lineage>
</organism>
<comment type="catalytic activity">
    <reaction evidence="13">
        <text>a beta-D-galactosyl-(1-&gt;3)-N-acetyl-alpha-D-galactosaminyl derivative + CMP-N-acetyl-beta-neuraminate = a beta-D-galactosyl-(1-&gt;3)-[N-acetyl-alpha-neuraminyl-(2-&gt;6)]-N-acetyl-alpha-D-galactosaminyl derivative + CMP + H(+)</text>
        <dbReference type="Rhea" id="RHEA:11136"/>
        <dbReference type="ChEBI" id="CHEBI:15378"/>
        <dbReference type="ChEBI" id="CHEBI:57812"/>
        <dbReference type="ChEBI" id="CHEBI:60377"/>
        <dbReference type="ChEBI" id="CHEBI:133470"/>
        <dbReference type="ChEBI" id="CHEBI:140764"/>
        <dbReference type="EC" id="2.4.3.3"/>
    </reaction>
    <physiologicalReaction direction="left-to-right" evidence="13">
        <dbReference type="Rhea" id="RHEA:11137"/>
    </physiologicalReaction>
</comment>
<evidence type="ECO:0000256" key="13">
    <source>
        <dbReference type="ARBA" id="ARBA00036348"/>
    </source>
</evidence>
<reference evidence="17" key="3">
    <citation type="submission" date="2025-09" db="UniProtKB">
        <authorList>
            <consortium name="Ensembl"/>
        </authorList>
    </citation>
    <scope>IDENTIFICATION</scope>
</reference>
<protein>
    <recommendedName>
        <fullName evidence="14">alpha-N-acetylgalactosaminide alpha-2,6-sialyltransferase</fullName>
        <ecNumber evidence="14">2.4.3.3</ecNumber>
    </recommendedName>
</protein>
<name>A0A667ZPY7_9TELE</name>
<evidence type="ECO:0000256" key="2">
    <source>
        <dbReference type="ARBA" id="ARBA00004922"/>
    </source>
</evidence>
<keyword evidence="9" id="KW-0333">Golgi apparatus</keyword>
<reference evidence="17" key="1">
    <citation type="submission" date="2019-06" db="EMBL/GenBank/DDBJ databases">
        <authorList>
            <consortium name="Wellcome Sanger Institute Data Sharing"/>
        </authorList>
    </citation>
    <scope>NUCLEOTIDE SEQUENCE [LARGE SCALE GENOMIC DNA]</scope>
</reference>
<dbReference type="Pfam" id="PF00777">
    <property type="entry name" value="Glyco_transf_29"/>
    <property type="match status" value="1"/>
</dbReference>
<dbReference type="PANTHER" id="PTHR45941">
    <property type="entry name" value="ALPHA-N-ACETYLGALACTOSAMINIDE ALPHA-2,6-SIALYLTRANSFERASE 2-LIKE-RELATED"/>
    <property type="match status" value="1"/>
</dbReference>
<dbReference type="PANTHER" id="PTHR45941:SF1">
    <property type="entry name" value="ALPHA-N-ACETYLGALACTOSAMINIDE ALPHA-2,6-SIALYLTRANSFERASE 1"/>
    <property type="match status" value="1"/>
</dbReference>
<evidence type="ECO:0000256" key="14">
    <source>
        <dbReference type="ARBA" id="ARBA00039109"/>
    </source>
</evidence>
<comment type="catalytic activity">
    <reaction evidence="15">
        <text>a 3-O-[N-acetyl-alpha-neuraminyl-(2-&gt;3)-beta-D-galactosyl-(1-&gt;3)-N-acetyl-alpha-D-galactosaminyl]-L-threonyl-[protein] + CMP-N-acetyl-beta-neuraminate = a 3-O-{alpha-Neu5Ac-(2-&gt;3)-beta-D-Gal-(1-&gt;3)-[alpha-Neu5Ac-(2-&gt;6)]-alpha-D-GalNAc}-L-threonyl-[protein] + CMP + H(+)</text>
        <dbReference type="Rhea" id="RHEA:81659"/>
        <dbReference type="Rhea" id="RHEA-COMP:14417"/>
        <dbReference type="Rhea" id="RHEA-COMP:16763"/>
        <dbReference type="ChEBI" id="CHEBI:15378"/>
        <dbReference type="ChEBI" id="CHEBI:57812"/>
        <dbReference type="ChEBI" id="CHEBI:60377"/>
        <dbReference type="ChEBI" id="CHEBI:139598"/>
        <dbReference type="ChEBI" id="CHEBI:156398"/>
    </reaction>
    <physiologicalReaction direction="left-to-right" evidence="15">
        <dbReference type="Rhea" id="RHEA:81660"/>
    </physiologicalReaction>
</comment>
<dbReference type="GO" id="GO:0001665">
    <property type="term" value="F:alpha-N-acetylgalactosaminide alpha-2,6-sialyltransferase activity"/>
    <property type="evidence" value="ECO:0007669"/>
    <property type="project" value="UniProtKB-EC"/>
</dbReference>
<comment type="pathway">
    <text evidence="2">Protein modification; protein glycosylation.</text>
</comment>
<dbReference type="GO" id="GO:0000139">
    <property type="term" value="C:Golgi membrane"/>
    <property type="evidence" value="ECO:0007669"/>
    <property type="project" value="UniProtKB-SubCell"/>
</dbReference>
<evidence type="ECO:0000256" key="11">
    <source>
        <dbReference type="ARBA" id="ARBA00023157"/>
    </source>
</evidence>
<dbReference type="InterPro" id="IPR001675">
    <property type="entry name" value="Glyco_trans_29"/>
</dbReference>
<comment type="catalytic activity">
    <reaction evidence="16">
        <text>a 3-O-[N-acetyl-alpha-D-galactosaminyl]-L-threonyl-[protein] + CMP-N-acetyl-beta-neuraminate = a 3-O-[N-acetyl-alpha-neuraminosyl-(2-&gt;6)-N-acetyl-alpha-D-galactosaminyl]-L-threonyl-[protein] + CMP + H(+)</text>
        <dbReference type="Rhea" id="RHEA:81643"/>
        <dbReference type="Rhea" id="RHEA-COMP:11689"/>
        <dbReference type="Rhea" id="RHEA-COMP:19720"/>
        <dbReference type="ChEBI" id="CHEBI:15378"/>
        <dbReference type="ChEBI" id="CHEBI:57812"/>
        <dbReference type="ChEBI" id="CHEBI:60377"/>
        <dbReference type="ChEBI" id="CHEBI:87075"/>
        <dbReference type="ChEBI" id="CHEBI:231970"/>
    </reaction>
    <physiologicalReaction direction="left-to-right" evidence="16">
        <dbReference type="Rhea" id="RHEA:81644"/>
    </physiologicalReaction>
</comment>
<dbReference type="Ensembl" id="ENSMMDT00005045882.1">
    <property type="protein sequence ID" value="ENSMMDP00005044990.1"/>
    <property type="gene ID" value="ENSMMDG00005020631.1"/>
</dbReference>
<evidence type="ECO:0000256" key="7">
    <source>
        <dbReference type="ARBA" id="ARBA00022968"/>
    </source>
</evidence>
<evidence type="ECO:0000313" key="17">
    <source>
        <dbReference type="Ensembl" id="ENSMMDP00005044990.1"/>
    </source>
</evidence>
<comment type="similarity">
    <text evidence="3">Belongs to the glycosyltransferase 29 family.</text>
</comment>
<dbReference type="GeneTree" id="ENSGT00940000159930"/>
<dbReference type="InParanoid" id="A0A667ZPY7"/>
<keyword evidence="8" id="KW-1133">Transmembrane helix</keyword>
<dbReference type="GeneID" id="115378431"/>
<keyword evidence="4" id="KW-0328">Glycosyltransferase</keyword>
<dbReference type="AlphaFoldDB" id="A0A667ZPY7"/>
<evidence type="ECO:0000256" key="9">
    <source>
        <dbReference type="ARBA" id="ARBA00023034"/>
    </source>
</evidence>
<evidence type="ECO:0000256" key="1">
    <source>
        <dbReference type="ARBA" id="ARBA00004323"/>
    </source>
</evidence>
<evidence type="ECO:0000256" key="15">
    <source>
        <dbReference type="ARBA" id="ARBA00050664"/>
    </source>
</evidence>
<gene>
    <name evidence="17" type="primary">LOC115378431</name>
</gene>
<dbReference type="Gene3D" id="3.90.1480.20">
    <property type="entry name" value="Glycosyl transferase family 29"/>
    <property type="match status" value="1"/>
</dbReference>
<keyword evidence="5" id="KW-0808">Transferase</keyword>
<evidence type="ECO:0000256" key="6">
    <source>
        <dbReference type="ARBA" id="ARBA00022692"/>
    </source>
</evidence>
<evidence type="ECO:0000256" key="16">
    <source>
        <dbReference type="ARBA" id="ARBA00052285"/>
    </source>
</evidence>